<dbReference type="Proteomes" id="UP001596001">
    <property type="component" value="Unassembled WGS sequence"/>
</dbReference>
<comment type="caution">
    <text evidence="2">The sequence shown here is derived from an EMBL/GenBank/DDBJ whole genome shotgun (WGS) entry which is preliminary data.</text>
</comment>
<accession>A0ABV9Q8R1</accession>
<keyword evidence="3" id="KW-1185">Reference proteome</keyword>
<protein>
    <recommendedName>
        <fullName evidence="4">Pilus formation protein N-terminal domain-containing protein</fullName>
    </recommendedName>
</protein>
<organism evidence="2 3">
    <name type="scientific">Giesbergeria sinuosa</name>
    <dbReference type="NCBI Taxonomy" id="80883"/>
    <lineage>
        <taxon>Bacteria</taxon>
        <taxon>Pseudomonadati</taxon>
        <taxon>Pseudomonadota</taxon>
        <taxon>Betaproteobacteria</taxon>
        <taxon>Burkholderiales</taxon>
        <taxon>Comamonadaceae</taxon>
        <taxon>Giesbergeria</taxon>
    </lineage>
</organism>
<dbReference type="EMBL" id="JBHSHJ010000001">
    <property type="protein sequence ID" value="MFC4787470.1"/>
    <property type="molecule type" value="Genomic_DNA"/>
</dbReference>
<reference evidence="3" key="1">
    <citation type="journal article" date="2019" name="Int. J. Syst. Evol. Microbiol.">
        <title>The Global Catalogue of Microorganisms (GCM) 10K type strain sequencing project: providing services to taxonomists for standard genome sequencing and annotation.</title>
        <authorList>
            <consortium name="The Broad Institute Genomics Platform"/>
            <consortium name="The Broad Institute Genome Sequencing Center for Infectious Disease"/>
            <person name="Wu L."/>
            <person name="Ma J."/>
        </authorList>
    </citation>
    <scope>NUCLEOTIDE SEQUENCE [LARGE SCALE GENOMIC DNA]</scope>
    <source>
        <strain evidence="3">CCUG 49452</strain>
    </source>
</reference>
<keyword evidence="1" id="KW-1133">Transmembrane helix</keyword>
<gene>
    <name evidence="2" type="ORF">ACFO6X_00455</name>
</gene>
<evidence type="ECO:0008006" key="4">
    <source>
        <dbReference type="Google" id="ProtNLM"/>
    </source>
</evidence>
<name>A0ABV9Q8R1_9BURK</name>
<evidence type="ECO:0000313" key="2">
    <source>
        <dbReference type="EMBL" id="MFC4787470.1"/>
    </source>
</evidence>
<proteinExistence type="predicted"/>
<keyword evidence="1" id="KW-0472">Membrane</keyword>
<sequence>MHCCTPVTLPSLGGSLRTHVSHWSFALALIALVGGLTSWPTPAQAQMLPTAGAARNFPEAALRGTLVVTGQGVAEINGQAIRMAPGMRLLNPENALVMLHTVVGQKFTVNYLVEQSTGMLLTAWVLSAAEAAQERKGSGVQRNYRFESDSTTVR</sequence>
<keyword evidence="1" id="KW-0812">Transmembrane</keyword>
<evidence type="ECO:0000313" key="3">
    <source>
        <dbReference type="Proteomes" id="UP001596001"/>
    </source>
</evidence>
<evidence type="ECO:0000256" key="1">
    <source>
        <dbReference type="SAM" id="Phobius"/>
    </source>
</evidence>
<feature type="transmembrane region" description="Helical" evidence="1">
    <location>
        <begin position="20"/>
        <end position="39"/>
    </location>
</feature>
<dbReference type="RefSeq" id="WP_382428951.1">
    <property type="nucleotide sequence ID" value="NZ_JBHSHJ010000001.1"/>
</dbReference>